<proteinExistence type="predicted"/>
<accession>A0A1K2F8C1</accession>
<evidence type="ECO:0000256" key="1">
    <source>
        <dbReference type="SAM" id="MobiDB-lite"/>
    </source>
</evidence>
<evidence type="ECO:0000313" key="2">
    <source>
        <dbReference type="EMBL" id="SFY44047.1"/>
    </source>
</evidence>
<evidence type="ECO:0000313" key="3">
    <source>
        <dbReference type="Proteomes" id="UP000181909"/>
    </source>
</evidence>
<dbReference type="EMBL" id="FPJO01000042">
    <property type="protein sequence ID" value="SFY44047.1"/>
    <property type="molecule type" value="Genomic_DNA"/>
</dbReference>
<sequence>MTNWIKTTQRKGAPRGNNARWHGTLNGISAEYVYEVPRSGGVHWDITFI</sequence>
<reference evidence="2 3" key="1">
    <citation type="submission" date="2016-11" db="EMBL/GenBank/DDBJ databases">
        <authorList>
            <person name="Jaros S."/>
            <person name="Januszkiewicz K."/>
            <person name="Wedrychowicz H."/>
        </authorList>
    </citation>
    <scope>NUCLEOTIDE SEQUENCE [LARGE SCALE GENOMIC DNA]</scope>
    <source>
        <strain evidence="2 3">OK807</strain>
    </source>
</reference>
<feature type="region of interest" description="Disordered" evidence="1">
    <location>
        <begin position="1"/>
        <end position="20"/>
    </location>
</feature>
<gene>
    <name evidence="2" type="ORF">SAMN02787144_10422</name>
</gene>
<dbReference type="Proteomes" id="UP000181909">
    <property type="component" value="Unassembled WGS sequence"/>
</dbReference>
<dbReference type="RefSeq" id="WP_256260370.1">
    <property type="nucleotide sequence ID" value="NZ_FPJO01000042.1"/>
</dbReference>
<name>A0A1K2F8C1_STRAR</name>
<dbReference type="AlphaFoldDB" id="A0A1K2F8C1"/>
<dbReference type="STRING" id="1893.SAMN02787144_10422"/>
<organism evidence="2 3">
    <name type="scientific">Streptomyces atratus</name>
    <dbReference type="NCBI Taxonomy" id="1893"/>
    <lineage>
        <taxon>Bacteria</taxon>
        <taxon>Bacillati</taxon>
        <taxon>Actinomycetota</taxon>
        <taxon>Actinomycetes</taxon>
        <taxon>Kitasatosporales</taxon>
        <taxon>Streptomycetaceae</taxon>
        <taxon>Streptomyces</taxon>
    </lineage>
</organism>
<protein>
    <submittedName>
        <fullName evidence="2">Uncharacterized protein</fullName>
    </submittedName>
</protein>